<dbReference type="InterPro" id="IPR035938">
    <property type="entry name" value="Hemerythrin-like_sf"/>
</dbReference>
<dbReference type="PANTHER" id="PTHR37164">
    <property type="entry name" value="BACTERIOHEMERYTHRIN"/>
    <property type="match status" value="1"/>
</dbReference>
<dbReference type="InterPro" id="IPR012827">
    <property type="entry name" value="Hemerythrin_metal-bd"/>
</dbReference>
<dbReference type="InterPro" id="IPR012312">
    <property type="entry name" value="Hemerythrin-like"/>
</dbReference>
<dbReference type="Proteomes" id="UP000267841">
    <property type="component" value="Unassembled WGS sequence"/>
</dbReference>
<evidence type="ECO:0000256" key="1">
    <source>
        <dbReference type="ARBA" id="ARBA00010587"/>
    </source>
</evidence>
<proteinExistence type="inferred from homology"/>
<dbReference type="AlphaFoldDB" id="A0A497XVP6"/>
<dbReference type="OrthoDB" id="9774644at2"/>
<evidence type="ECO:0000259" key="5">
    <source>
        <dbReference type="Pfam" id="PF01814"/>
    </source>
</evidence>
<comment type="similarity">
    <text evidence="1">Belongs to the hemerythrin family.</text>
</comment>
<dbReference type="SUPFAM" id="SSF47188">
    <property type="entry name" value="Hemerythrin-like"/>
    <property type="match status" value="1"/>
</dbReference>
<dbReference type="PANTHER" id="PTHR37164:SF1">
    <property type="entry name" value="BACTERIOHEMERYTHRIN"/>
    <property type="match status" value="1"/>
</dbReference>
<keyword evidence="2" id="KW-0561">Oxygen transport</keyword>
<gene>
    <name evidence="6" type="ORF">BCF55_1531</name>
</gene>
<evidence type="ECO:0000256" key="3">
    <source>
        <dbReference type="ARBA" id="ARBA00022723"/>
    </source>
</evidence>
<evidence type="ECO:0000313" key="7">
    <source>
        <dbReference type="Proteomes" id="UP000267841"/>
    </source>
</evidence>
<evidence type="ECO:0000313" key="6">
    <source>
        <dbReference type="EMBL" id="RLJ71232.1"/>
    </source>
</evidence>
<dbReference type="EMBL" id="RCCJ01000001">
    <property type="protein sequence ID" value="RLJ71232.1"/>
    <property type="molecule type" value="Genomic_DNA"/>
</dbReference>
<dbReference type="Pfam" id="PF01814">
    <property type="entry name" value="Hemerythrin"/>
    <property type="match status" value="1"/>
</dbReference>
<comment type="caution">
    <text evidence="6">The sequence shown here is derived from an EMBL/GenBank/DDBJ whole genome shotgun (WGS) entry which is preliminary data.</text>
</comment>
<keyword evidence="4" id="KW-0408">Iron</keyword>
<reference evidence="6 7" key="1">
    <citation type="submission" date="2018-10" db="EMBL/GenBank/DDBJ databases">
        <title>Genomic Encyclopedia of Archaeal and Bacterial Type Strains, Phase II (KMG-II): from individual species to whole genera.</title>
        <authorList>
            <person name="Goeker M."/>
        </authorList>
    </citation>
    <scope>NUCLEOTIDE SEQUENCE [LARGE SCALE GENOMIC DNA]</scope>
    <source>
        <strain evidence="6 7">DSM 16510</strain>
    </source>
</reference>
<dbReference type="CDD" id="cd12107">
    <property type="entry name" value="Hemerythrin"/>
    <property type="match status" value="1"/>
</dbReference>
<name>A0A497XVP6_9AQUI</name>
<keyword evidence="3" id="KW-0479">Metal-binding</keyword>
<sequence length="131" mass="15520">MLIRPNEIQKVANMFFNAVHEDEIELINQLYDALKANDIEKADKLLDELIVDVEDHFSTEEAMMKEADFFGYPMHKADHDNMRKELSKVHQEWKERKEPKRVTDFLENKLVPWLKLHVAQWDSVTAMHIGD</sequence>
<organism evidence="6 7">
    <name type="scientific">Hydrogenivirga caldilitoris</name>
    <dbReference type="NCBI Taxonomy" id="246264"/>
    <lineage>
        <taxon>Bacteria</taxon>
        <taxon>Pseudomonadati</taxon>
        <taxon>Aquificota</taxon>
        <taxon>Aquificia</taxon>
        <taxon>Aquificales</taxon>
        <taxon>Aquificaceae</taxon>
        <taxon>Hydrogenivirga</taxon>
    </lineage>
</organism>
<keyword evidence="2" id="KW-0813">Transport</keyword>
<evidence type="ECO:0000256" key="4">
    <source>
        <dbReference type="ARBA" id="ARBA00023004"/>
    </source>
</evidence>
<evidence type="ECO:0000256" key="2">
    <source>
        <dbReference type="ARBA" id="ARBA00022621"/>
    </source>
</evidence>
<dbReference type="GO" id="GO:0046872">
    <property type="term" value="F:metal ion binding"/>
    <property type="evidence" value="ECO:0007669"/>
    <property type="project" value="UniProtKB-KW"/>
</dbReference>
<accession>A0A497XVP6</accession>
<dbReference type="InterPro" id="IPR050669">
    <property type="entry name" value="Hemerythrin"/>
</dbReference>
<protein>
    <submittedName>
        <fullName evidence="6">Hemerythrin</fullName>
    </submittedName>
</protein>
<dbReference type="NCBIfam" id="TIGR02481">
    <property type="entry name" value="hemeryth_dom"/>
    <property type="match status" value="1"/>
</dbReference>
<dbReference type="Gene3D" id="1.20.120.50">
    <property type="entry name" value="Hemerythrin-like"/>
    <property type="match status" value="1"/>
</dbReference>
<dbReference type="InterPro" id="IPR016131">
    <property type="entry name" value="Haemerythrin_Fe_BS"/>
</dbReference>
<dbReference type="RefSeq" id="WP_121012295.1">
    <property type="nucleotide sequence ID" value="NZ_RCCJ01000001.1"/>
</dbReference>
<dbReference type="GO" id="GO:0005344">
    <property type="term" value="F:oxygen carrier activity"/>
    <property type="evidence" value="ECO:0007669"/>
    <property type="project" value="UniProtKB-KW"/>
</dbReference>
<dbReference type="PROSITE" id="PS00550">
    <property type="entry name" value="HEMERYTHRINS"/>
    <property type="match status" value="1"/>
</dbReference>
<keyword evidence="7" id="KW-1185">Reference proteome</keyword>
<feature type="domain" description="Hemerythrin-like" evidence="5">
    <location>
        <begin position="17"/>
        <end position="124"/>
    </location>
</feature>